<gene>
    <name evidence="1" type="ORF">PNW85_12575</name>
</gene>
<dbReference type="InterPro" id="IPR029465">
    <property type="entry name" value="ATPgrasp_TupA"/>
</dbReference>
<name>A0AAW6DIS5_MEDGN</name>
<dbReference type="Pfam" id="PF14305">
    <property type="entry name" value="ATPgrasp_TupA"/>
    <property type="match status" value="1"/>
</dbReference>
<reference evidence="1" key="1">
    <citation type="submission" date="2023-01" db="EMBL/GenBank/DDBJ databases">
        <title>Human gut microbiome strain richness.</title>
        <authorList>
            <person name="Chen-Liaw A."/>
        </authorList>
    </citation>
    <scope>NUCLEOTIDE SEQUENCE</scope>
    <source>
        <strain evidence="1">RTP21484st1_H11_RTP21484_190118</strain>
    </source>
</reference>
<evidence type="ECO:0000313" key="1">
    <source>
        <dbReference type="EMBL" id="MDB8687496.1"/>
    </source>
</evidence>
<protein>
    <submittedName>
        <fullName evidence="1">ATP-grasp fold amidoligase family protein</fullName>
    </submittedName>
</protein>
<proteinExistence type="predicted"/>
<dbReference type="AlphaFoldDB" id="A0AAW6DIS5"/>
<evidence type="ECO:0000313" key="2">
    <source>
        <dbReference type="Proteomes" id="UP001212160"/>
    </source>
</evidence>
<organism evidence="1 2">
    <name type="scientific">Mediterraneibacter gnavus</name>
    <name type="common">Ruminococcus gnavus</name>
    <dbReference type="NCBI Taxonomy" id="33038"/>
    <lineage>
        <taxon>Bacteria</taxon>
        <taxon>Bacillati</taxon>
        <taxon>Bacillota</taxon>
        <taxon>Clostridia</taxon>
        <taxon>Lachnospirales</taxon>
        <taxon>Lachnospiraceae</taxon>
        <taxon>Mediterraneibacter</taxon>
    </lineage>
</organism>
<comment type="caution">
    <text evidence="1">The sequence shown here is derived from an EMBL/GenBank/DDBJ whole genome shotgun (WGS) entry which is preliminary data.</text>
</comment>
<dbReference type="Proteomes" id="UP001212160">
    <property type="component" value="Unassembled WGS sequence"/>
</dbReference>
<dbReference type="RefSeq" id="WP_272107981.1">
    <property type="nucleotide sequence ID" value="NZ_JAQMLA010000039.1"/>
</dbReference>
<sequence>MSTIIQKLNRFITNPKIRFSYLNALGFYKHTSDDVFLKKAYKVNMGQELNLENPQTFNEKLQWLKLYNRKPEYTVMVDKYKVREYIAKELGEGYLIPLLGVWDDPDEIDFDALPDQFVLKCNHNSGLGMCICKDKSKLDIEKVKRELRKGLAQDYYLTGREWPYKNVPRKIICEKYMTDETGTDLKDYKFYCFDGKVRLLGIYSDRNKNCPTKVDYFDENFQWIDMTWGYISAEKKPEKPAKFKEMVEIAEKLSAGLPTVRVDLYQCGEKIYFGELTFFDGSGFDKIEPAEWDYKMAGWIHLPVFRS</sequence>
<accession>A0AAW6DIS5</accession>
<dbReference type="EMBL" id="JAQMLA010000039">
    <property type="protein sequence ID" value="MDB8687496.1"/>
    <property type="molecule type" value="Genomic_DNA"/>
</dbReference>